<name>A0ACC0YQY1_9ROSI</name>
<reference evidence="2" key="1">
    <citation type="journal article" date="2023" name="G3 (Bethesda)">
        <title>Genome assembly and association tests identify interacting loci associated with vigor, precocity, and sex in interspecific pistachio rootstocks.</title>
        <authorList>
            <person name="Palmer W."/>
            <person name="Jacygrad E."/>
            <person name="Sagayaradj S."/>
            <person name="Cavanaugh K."/>
            <person name="Han R."/>
            <person name="Bertier L."/>
            <person name="Beede B."/>
            <person name="Kafkas S."/>
            <person name="Golino D."/>
            <person name="Preece J."/>
            <person name="Michelmore R."/>
        </authorList>
    </citation>
    <scope>NUCLEOTIDE SEQUENCE [LARGE SCALE GENOMIC DNA]</scope>
</reference>
<evidence type="ECO:0000313" key="1">
    <source>
        <dbReference type="EMBL" id="KAJ0039903.1"/>
    </source>
</evidence>
<gene>
    <name evidence="1" type="ORF">Pint_27107</name>
</gene>
<dbReference type="Proteomes" id="UP001163603">
    <property type="component" value="Chromosome 5"/>
</dbReference>
<proteinExistence type="predicted"/>
<comment type="caution">
    <text evidence="1">The sequence shown here is derived from an EMBL/GenBank/DDBJ whole genome shotgun (WGS) entry which is preliminary data.</text>
</comment>
<sequence>MGRGKLTMELIKKEKSRMITYQKRKKGLEKKIQEFATLCGVPTCMIIYMPKLNNRPAEMETFPKKREEFLKVLDLFRKKTTLSDREMKTLNLFDFFTNRRIKLEQKIEKIRKDNLEAKFPCGWSDRLENCSDDQLNHLLAKFDTILEVARRKITILKEEKALMDGCNNAQVLFQNNKMEGVEVINNRQINLPYYHTNQALQMRPFDLHPLDNSMNLMMMNGGDLSLPQYNTYTQSVKPMYYDPMGALLENPRPVNFFGSSLQPLLPFERFPVLQNNSSQMQHQHTSQFNPEFHFDMNQFDANSKRRRL</sequence>
<keyword evidence="2" id="KW-1185">Reference proteome</keyword>
<accession>A0ACC0YQY1</accession>
<protein>
    <submittedName>
        <fullName evidence="1">Uncharacterized protein</fullName>
    </submittedName>
</protein>
<evidence type="ECO:0000313" key="2">
    <source>
        <dbReference type="Proteomes" id="UP001163603"/>
    </source>
</evidence>
<organism evidence="1 2">
    <name type="scientific">Pistacia integerrima</name>
    <dbReference type="NCBI Taxonomy" id="434235"/>
    <lineage>
        <taxon>Eukaryota</taxon>
        <taxon>Viridiplantae</taxon>
        <taxon>Streptophyta</taxon>
        <taxon>Embryophyta</taxon>
        <taxon>Tracheophyta</taxon>
        <taxon>Spermatophyta</taxon>
        <taxon>Magnoliopsida</taxon>
        <taxon>eudicotyledons</taxon>
        <taxon>Gunneridae</taxon>
        <taxon>Pentapetalae</taxon>
        <taxon>rosids</taxon>
        <taxon>malvids</taxon>
        <taxon>Sapindales</taxon>
        <taxon>Anacardiaceae</taxon>
        <taxon>Pistacia</taxon>
    </lineage>
</organism>
<dbReference type="EMBL" id="CM047740">
    <property type="protein sequence ID" value="KAJ0039903.1"/>
    <property type="molecule type" value="Genomic_DNA"/>
</dbReference>